<keyword evidence="3" id="KW-1185">Reference proteome</keyword>
<dbReference type="EMBL" id="CP046455">
    <property type="protein sequence ID" value="QGU06806.1"/>
    <property type="molecule type" value="Genomic_DNA"/>
</dbReference>
<accession>A0A6B8W7E6</accession>
<organism evidence="2 3">
    <name type="scientific">Corynebacterium occultum</name>
    <dbReference type="NCBI Taxonomy" id="2675219"/>
    <lineage>
        <taxon>Bacteria</taxon>
        <taxon>Bacillati</taxon>
        <taxon>Actinomycetota</taxon>
        <taxon>Actinomycetes</taxon>
        <taxon>Mycobacteriales</taxon>
        <taxon>Corynebacteriaceae</taxon>
        <taxon>Corynebacterium</taxon>
    </lineage>
</organism>
<evidence type="ECO:0000256" key="1">
    <source>
        <dbReference type="SAM" id="MobiDB-lite"/>
    </source>
</evidence>
<gene>
    <name evidence="2" type="ORF">COCCU_04290</name>
</gene>
<reference evidence="2 3" key="1">
    <citation type="submission" date="2019-11" db="EMBL/GenBank/DDBJ databases">
        <title>Complete genome sequence of Corynebacterium kalinowskii 1959, a novel Corynebacterium species isolated from soil of a small paddock in Vilsendorf, Germany.</title>
        <authorList>
            <person name="Schaffert L."/>
            <person name="Ruwe M."/>
            <person name="Milse J."/>
            <person name="Hanuschka K."/>
            <person name="Ortseifen V."/>
            <person name="Droste J."/>
            <person name="Brandt D."/>
            <person name="Schlueter L."/>
            <person name="Kutter Y."/>
            <person name="Vinke S."/>
            <person name="Viehoefer P."/>
            <person name="Jacob L."/>
            <person name="Luebke N.-C."/>
            <person name="Schulte-Berndt E."/>
            <person name="Hain C."/>
            <person name="Linder M."/>
            <person name="Schmidt P."/>
            <person name="Wollenschlaeger L."/>
            <person name="Luttermann T."/>
            <person name="Thieme E."/>
            <person name="Hassa J."/>
            <person name="Haak M."/>
            <person name="Wittchen M."/>
            <person name="Mentz A."/>
            <person name="Persicke M."/>
            <person name="Busche T."/>
            <person name="Ruckert C."/>
        </authorList>
    </citation>
    <scope>NUCLEOTIDE SEQUENCE [LARGE SCALE GENOMIC DNA]</scope>
    <source>
        <strain evidence="2 3">2039</strain>
    </source>
</reference>
<feature type="region of interest" description="Disordered" evidence="1">
    <location>
        <begin position="228"/>
        <end position="266"/>
    </location>
</feature>
<dbReference type="RefSeq" id="WP_156230382.1">
    <property type="nucleotide sequence ID" value="NZ_CP046455.1"/>
</dbReference>
<dbReference type="KEGG" id="cok:COCCU_04290"/>
<evidence type="ECO:0000313" key="2">
    <source>
        <dbReference type="EMBL" id="QGU06806.1"/>
    </source>
</evidence>
<proteinExistence type="predicted"/>
<dbReference type="Proteomes" id="UP000424462">
    <property type="component" value="Chromosome"/>
</dbReference>
<sequence>MHTTPHPYYRHTDPAACWTTHRNRQDLTFWTSVTPDDDADIDTTTSHLAARTSLSTTTTLTWLSIVQLLRHYPVLAAHNHDLGLLDHPRLRAIEHALIAVDDPDIITEVDKHLTTFLTPTKAAEALPGPTTIRRFLTPPPRKTRPPVAEHDTHPRALGIHFRTTGTAEDTTLHDALLGLLRGTMHSPKVVYNLYGPDGDTPTYLAGAGYLDDRQARRWAERITHTRTMDTPRPRHHPGLPAHRGNHPGRERVGTGPVGGRRTAGSMPRPAMLIMCSTTPQGVPPRPVTCSVCVVGIT</sequence>
<evidence type="ECO:0000313" key="3">
    <source>
        <dbReference type="Proteomes" id="UP000424462"/>
    </source>
</evidence>
<name>A0A6B8W7E6_9CORY</name>
<dbReference type="AlphaFoldDB" id="A0A6B8W7E6"/>
<protein>
    <submittedName>
        <fullName evidence="2">Uncharacterized protein</fullName>
    </submittedName>
</protein>
<feature type="region of interest" description="Disordered" evidence="1">
    <location>
        <begin position="130"/>
        <end position="151"/>
    </location>
</feature>